<reference evidence="2" key="1">
    <citation type="submission" date="2018-11" db="EMBL/GenBank/DDBJ databases">
        <authorList>
            <person name="Grassa J C."/>
        </authorList>
    </citation>
    <scope>NUCLEOTIDE SEQUENCE [LARGE SCALE GENOMIC DNA]</scope>
</reference>
<name>A0A803Q381_CANSA</name>
<dbReference type="EnsemblPlants" id="evm.model.07.1578">
    <property type="protein sequence ID" value="cds.evm.model.07.1578"/>
    <property type="gene ID" value="evm.TU.07.1578"/>
</dbReference>
<keyword evidence="3" id="KW-1185">Reference proteome</keyword>
<dbReference type="EMBL" id="UZAU01000672">
    <property type="status" value="NOT_ANNOTATED_CDS"/>
    <property type="molecule type" value="Genomic_DNA"/>
</dbReference>
<dbReference type="AlphaFoldDB" id="A0A803Q381"/>
<evidence type="ECO:0000313" key="2">
    <source>
        <dbReference type="EnsemblPlants" id="cds.evm.model.07.1578"/>
    </source>
</evidence>
<reference evidence="2" key="2">
    <citation type="submission" date="2021-03" db="UniProtKB">
        <authorList>
            <consortium name="EnsemblPlants"/>
        </authorList>
    </citation>
    <scope>IDENTIFICATION</scope>
</reference>
<sequence length="80" mass="8814">MTPLLYPASEPWPWPPVARGPKGFIDLKTQPLEVDQESEVSKHEGPTIGTQSPWPTKPHKTHSMVAKASNKASLAVKHVH</sequence>
<evidence type="ECO:0000256" key="1">
    <source>
        <dbReference type="SAM" id="MobiDB-lite"/>
    </source>
</evidence>
<feature type="region of interest" description="Disordered" evidence="1">
    <location>
        <begin position="1"/>
        <end position="80"/>
    </location>
</feature>
<dbReference type="Gramene" id="evm.model.07.1578">
    <property type="protein sequence ID" value="cds.evm.model.07.1578"/>
    <property type="gene ID" value="evm.TU.07.1578"/>
</dbReference>
<protein>
    <submittedName>
        <fullName evidence="2">Uncharacterized protein</fullName>
    </submittedName>
</protein>
<evidence type="ECO:0000313" key="3">
    <source>
        <dbReference type="Proteomes" id="UP000596661"/>
    </source>
</evidence>
<organism evidence="2 3">
    <name type="scientific">Cannabis sativa</name>
    <name type="common">Hemp</name>
    <name type="synonym">Marijuana</name>
    <dbReference type="NCBI Taxonomy" id="3483"/>
    <lineage>
        <taxon>Eukaryota</taxon>
        <taxon>Viridiplantae</taxon>
        <taxon>Streptophyta</taxon>
        <taxon>Embryophyta</taxon>
        <taxon>Tracheophyta</taxon>
        <taxon>Spermatophyta</taxon>
        <taxon>Magnoliopsida</taxon>
        <taxon>eudicotyledons</taxon>
        <taxon>Gunneridae</taxon>
        <taxon>Pentapetalae</taxon>
        <taxon>rosids</taxon>
        <taxon>fabids</taxon>
        <taxon>Rosales</taxon>
        <taxon>Cannabaceae</taxon>
        <taxon>Cannabis</taxon>
    </lineage>
</organism>
<accession>A0A803Q381</accession>
<dbReference type="Proteomes" id="UP000596661">
    <property type="component" value="Chromosome 7"/>
</dbReference>
<proteinExistence type="predicted"/>